<evidence type="ECO:0000313" key="2">
    <source>
        <dbReference type="EMBL" id="CAL4775969.1"/>
    </source>
</evidence>
<dbReference type="EMBL" id="CAMXCT010001289">
    <property type="protein sequence ID" value="CAI3988657.1"/>
    <property type="molecule type" value="Genomic_DNA"/>
</dbReference>
<protein>
    <submittedName>
        <fullName evidence="2">Sushi, von Willebrand factor type A, EGF and pentraxin domain-containing protein 1</fullName>
    </submittedName>
</protein>
<gene>
    <name evidence="1" type="ORF">C1SCF055_LOCUS15795</name>
</gene>
<name>A0A9P1FWB1_9DINO</name>
<comment type="caution">
    <text evidence="1">The sequence shown here is derived from an EMBL/GenBank/DDBJ whole genome shotgun (WGS) entry which is preliminary data.</text>
</comment>
<dbReference type="EMBL" id="CAMXCT030001289">
    <property type="protein sequence ID" value="CAL4775969.1"/>
    <property type="molecule type" value="Genomic_DNA"/>
</dbReference>
<accession>A0A9P1FWB1</accession>
<reference evidence="1" key="1">
    <citation type="submission" date="2022-10" db="EMBL/GenBank/DDBJ databases">
        <authorList>
            <person name="Chen Y."/>
            <person name="Dougan E. K."/>
            <person name="Chan C."/>
            <person name="Rhodes N."/>
            <person name="Thang M."/>
        </authorList>
    </citation>
    <scope>NUCLEOTIDE SEQUENCE</scope>
</reference>
<dbReference type="EMBL" id="CAMXCT020001289">
    <property type="protein sequence ID" value="CAL1142032.1"/>
    <property type="molecule type" value="Genomic_DNA"/>
</dbReference>
<evidence type="ECO:0000313" key="3">
    <source>
        <dbReference type="Proteomes" id="UP001152797"/>
    </source>
</evidence>
<proteinExistence type="predicted"/>
<organism evidence="1">
    <name type="scientific">Cladocopium goreaui</name>
    <dbReference type="NCBI Taxonomy" id="2562237"/>
    <lineage>
        <taxon>Eukaryota</taxon>
        <taxon>Sar</taxon>
        <taxon>Alveolata</taxon>
        <taxon>Dinophyceae</taxon>
        <taxon>Suessiales</taxon>
        <taxon>Symbiodiniaceae</taxon>
        <taxon>Cladocopium</taxon>
    </lineage>
</organism>
<evidence type="ECO:0000313" key="1">
    <source>
        <dbReference type="EMBL" id="CAI3988657.1"/>
    </source>
</evidence>
<dbReference type="Proteomes" id="UP001152797">
    <property type="component" value="Unassembled WGS sequence"/>
</dbReference>
<sequence>MWDECRFDISHCGEMVPNSFCWNLSIVHKGEVRCRAPYVGDSTYARCATFNTDPNTPVEWTPPTCVMVCPVPQPIPDGYVLTGDQWTCATGYIGRARTRCQLGNGTCDAVQVLSGCDRLEPCIRPPEAESA</sequence>
<dbReference type="AlphaFoldDB" id="A0A9P1FWB1"/>
<dbReference type="OrthoDB" id="413029at2759"/>
<reference evidence="2 3" key="2">
    <citation type="submission" date="2024-05" db="EMBL/GenBank/DDBJ databases">
        <authorList>
            <person name="Chen Y."/>
            <person name="Shah S."/>
            <person name="Dougan E. K."/>
            <person name="Thang M."/>
            <person name="Chan C."/>
        </authorList>
    </citation>
    <scope>NUCLEOTIDE SEQUENCE [LARGE SCALE GENOMIC DNA]</scope>
</reference>
<keyword evidence="3" id="KW-1185">Reference proteome</keyword>